<dbReference type="SUPFAM" id="SSF52799">
    <property type="entry name" value="(Phosphotyrosine protein) phosphatases II"/>
    <property type="match status" value="1"/>
</dbReference>
<dbReference type="OrthoDB" id="9988524at2759"/>
<sequence length="297" mass="33190">MATSRPDKAFDNIINFRDLGAFVSRTTGREILKPGLLFRSARPDAASPSDRHRLISEYKIKTVIDLRTETERIEARRKFASRVPSAPAVTPSDPTSPLKIPGITYREIDFNGSAYTNALLEKLTYYQTAQLYALYILGYRKEAISILGSNVLAKRGLIGLAEDSLKHCTAQVLAVFNILCDQESYPVLVHCTQGKDRTGLIILLVLMLCEVPLEVIEQDYLLSERELEREKEEKVKEIRSIGLPDSFAECHADWVKKVRSCVDDKYGGVEVYLEGCGLSASALRKLRAFLTAASEAK</sequence>
<dbReference type="Gene3D" id="3.90.190.10">
    <property type="entry name" value="Protein tyrosine phosphatase superfamily"/>
    <property type="match status" value="1"/>
</dbReference>
<gene>
    <name evidence="2" type="ORF">BAUCODRAFT_39680</name>
</gene>
<dbReference type="PANTHER" id="PTHR31126:SF10">
    <property type="entry name" value="PROTEIN PHOSPHATASE, PUTATIVE (AFU_ORTHOLOGUE AFUA_6G06650)-RELATED"/>
    <property type="match status" value="1"/>
</dbReference>
<evidence type="ECO:0000313" key="3">
    <source>
        <dbReference type="Proteomes" id="UP000011761"/>
    </source>
</evidence>
<dbReference type="InterPro" id="IPR016130">
    <property type="entry name" value="Tyr_Pase_AS"/>
</dbReference>
<keyword evidence="3" id="KW-1185">Reference proteome</keyword>
<dbReference type="PROSITE" id="PS50056">
    <property type="entry name" value="TYR_PHOSPHATASE_2"/>
    <property type="match status" value="1"/>
</dbReference>
<organism evidence="2 3">
    <name type="scientific">Baudoinia panamericana (strain UAMH 10762)</name>
    <name type="common">Angels' share fungus</name>
    <name type="synonym">Baudoinia compniacensis (strain UAMH 10762)</name>
    <dbReference type="NCBI Taxonomy" id="717646"/>
    <lineage>
        <taxon>Eukaryota</taxon>
        <taxon>Fungi</taxon>
        <taxon>Dikarya</taxon>
        <taxon>Ascomycota</taxon>
        <taxon>Pezizomycotina</taxon>
        <taxon>Dothideomycetes</taxon>
        <taxon>Dothideomycetidae</taxon>
        <taxon>Mycosphaerellales</taxon>
        <taxon>Teratosphaeriaceae</taxon>
        <taxon>Baudoinia</taxon>
    </lineage>
</organism>
<evidence type="ECO:0000259" key="1">
    <source>
        <dbReference type="PROSITE" id="PS50056"/>
    </source>
</evidence>
<accession>M2MYX7</accession>
<dbReference type="InterPro" id="IPR026893">
    <property type="entry name" value="Tyr/Ser_Pase_IphP-type"/>
</dbReference>
<dbReference type="Pfam" id="PF13350">
    <property type="entry name" value="Y_phosphatase3"/>
    <property type="match status" value="1"/>
</dbReference>
<dbReference type="eggNOG" id="ENOG502S8V4">
    <property type="taxonomic scope" value="Eukaryota"/>
</dbReference>
<dbReference type="GeneID" id="19113854"/>
<dbReference type="Proteomes" id="UP000011761">
    <property type="component" value="Unassembled WGS sequence"/>
</dbReference>
<dbReference type="PROSITE" id="PS00383">
    <property type="entry name" value="TYR_PHOSPHATASE_1"/>
    <property type="match status" value="1"/>
</dbReference>
<dbReference type="HOGENOM" id="CLU_057546_2_0_1"/>
<dbReference type="RefSeq" id="XP_007681436.1">
    <property type="nucleotide sequence ID" value="XM_007683246.1"/>
</dbReference>
<proteinExistence type="predicted"/>
<protein>
    <recommendedName>
        <fullName evidence="1">Tyrosine specific protein phosphatases domain-containing protein</fullName>
    </recommendedName>
</protein>
<dbReference type="KEGG" id="bcom:BAUCODRAFT_39680"/>
<feature type="domain" description="Tyrosine specific protein phosphatases" evidence="1">
    <location>
        <begin position="155"/>
        <end position="217"/>
    </location>
</feature>
<dbReference type="AlphaFoldDB" id="M2MYX7"/>
<dbReference type="STRING" id="717646.M2MYX7"/>
<dbReference type="InterPro" id="IPR029021">
    <property type="entry name" value="Prot-tyrosine_phosphatase-like"/>
</dbReference>
<dbReference type="PANTHER" id="PTHR31126">
    <property type="entry name" value="TYROSINE-PROTEIN PHOSPHATASE"/>
    <property type="match status" value="1"/>
</dbReference>
<name>M2MYX7_BAUPA</name>
<dbReference type="OMA" id="LSWWDFF"/>
<dbReference type="InterPro" id="IPR000387">
    <property type="entry name" value="Tyr_Pase_dom"/>
</dbReference>
<evidence type="ECO:0000313" key="2">
    <source>
        <dbReference type="EMBL" id="EMC91500.1"/>
    </source>
</evidence>
<dbReference type="GO" id="GO:0004721">
    <property type="term" value="F:phosphoprotein phosphatase activity"/>
    <property type="evidence" value="ECO:0007669"/>
    <property type="project" value="InterPro"/>
</dbReference>
<dbReference type="EMBL" id="KB445564">
    <property type="protein sequence ID" value="EMC91500.1"/>
    <property type="molecule type" value="Genomic_DNA"/>
</dbReference>
<reference evidence="2 3" key="1">
    <citation type="journal article" date="2012" name="PLoS Pathog.">
        <title>Diverse lifestyles and strategies of plant pathogenesis encoded in the genomes of eighteen Dothideomycetes fungi.</title>
        <authorList>
            <person name="Ohm R.A."/>
            <person name="Feau N."/>
            <person name="Henrissat B."/>
            <person name="Schoch C.L."/>
            <person name="Horwitz B.A."/>
            <person name="Barry K.W."/>
            <person name="Condon B.J."/>
            <person name="Copeland A.C."/>
            <person name="Dhillon B."/>
            <person name="Glaser F."/>
            <person name="Hesse C.N."/>
            <person name="Kosti I."/>
            <person name="LaButti K."/>
            <person name="Lindquist E.A."/>
            <person name="Lucas S."/>
            <person name="Salamov A.A."/>
            <person name="Bradshaw R.E."/>
            <person name="Ciuffetti L."/>
            <person name="Hamelin R.C."/>
            <person name="Kema G.H.J."/>
            <person name="Lawrence C."/>
            <person name="Scott J.A."/>
            <person name="Spatafora J.W."/>
            <person name="Turgeon B.G."/>
            <person name="de Wit P.J.G.M."/>
            <person name="Zhong S."/>
            <person name="Goodwin S.B."/>
            <person name="Grigoriev I.V."/>
        </authorList>
    </citation>
    <scope>NUCLEOTIDE SEQUENCE [LARGE SCALE GENOMIC DNA]</scope>
    <source>
        <strain evidence="2 3">UAMH 10762</strain>
    </source>
</reference>